<dbReference type="EMBL" id="CP018477">
    <property type="protein sequence ID" value="ASV74503.1"/>
    <property type="molecule type" value="Genomic_DNA"/>
</dbReference>
<organism evidence="1 2">
    <name type="scientific">Thermogutta terrifontis</name>
    <dbReference type="NCBI Taxonomy" id="1331910"/>
    <lineage>
        <taxon>Bacteria</taxon>
        <taxon>Pseudomonadati</taxon>
        <taxon>Planctomycetota</taxon>
        <taxon>Planctomycetia</taxon>
        <taxon>Pirellulales</taxon>
        <taxon>Thermoguttaceae</taxon>
        <taxon>Thermogutta</taxon>
    </lineage>
</organism>
<keyword evidence="2" id="KW-1185">Reference proteome</keyword>
<evidence type="ECO:0000313" key="1">
    <source>
        <dbReference type="EMBL" id="ASV74503.1"/>
    </source>
</evidence>
<dbReference type="KEGG" id="ttf:THTE_1901"/>
<evidence type="ECO:0000313" key="2">
    <source>
        <dbReference type="Proteomes" id="UP000215086"/>
    </source>
</evidence>
<name>A0A286REX5_9BACT</name>
<sequence>MGKRATIPPRWIMTLPARGGKIHTGMALSHPHFCKNP</sequence>
<proteinExistence type="predicted"/>
<protein>
    <submittedName>
        <fullName evidence="1">Uncharacterized protein</fullName>
    </submittedName>
</protein>
<dbReference type="AlphaFoldDB" id="A0A286REX5"/>
<dbReference type="Proteomes" id="UP000215086">
    <property type="component" value="Chromosome"/>
</dbReference>
<reference evidence="1 2" key="1">
    <citation type="journal article" name="Front. Microbiol.">
        <title>Sugar Metabolism of the First Thermophilic Planctomycete Thermogutta terrifontis: Comparative Genomic and Transcriptomic Approaches.</title>
        <authorList>
            <person name="Elcheninov A.G."/>
            <person name="Menzel P."/>
            <person name="Gudbergsdottir S.R."/>
            <person name="Slesarev A.I."/>
            <person name="Kadnikov V.V."/>
            <person name="Krogh A."/>
            <person name="Bonch-Osmolovskaya E.A."/>
            <person name="Peng X."/>
            <person name="Kublanov I.V."/>
        </authorList>
    </citation>
    <scope>NUCLEOTIDE SEQUENCE [LARGE SCALE GENOMIC DNA]</scope>
    <source>
        <strain evidence="1 2">R1</strain>
    </source>
</reference>
<gene>
    <name evidence="1" type="ORF">THTE_1901</name>
</gene>
<accession>A0A286REX5</accession>